<name>A0A3E2NHA2_9FIRM</name>
<accession>A0A3E2NHA2</accession>
<proteinExistence type="predicted"/>
<evidence type="ECO:0000313" key="2">
    <source>
        <dbReference type="Proteomes" id="UP000260680"/>
    </source>
</evidence>
<organism evidence="1 2">
    <name type="scientific">Lacrimispora amygdalina</name>
    <dbReference type="NCBI Taxonomy" id="253257"/>
    <lineage>
        <taxon>Bacteria</taxon>
        <taxon>Bacillati</taxon>
        <taxon>Bacillota</taxon>
        <taxon>Clostridia</taxon>
        <taxon>Lachnospirales</taxon>
        <taxon>Lachnospiraceae</taxon>
        <taxon>Lacrimispora</taxon>
    </lineage>
</organism>
<comment type="caution">
    <text evidence="1">The sequence shown here is derived from an EMBL/GenBank/DDBJ whole genome shotgun (WGS) entry which is preliminary data.</text>
</comment>
<sequence length="67" mass="7743">MNAEIIRKKQNKKMKKTSWGSWSFFGEGISFLMGCSKNYIMYWGGVTCNNIPHISLKVLTNINKIKK</sequence>
<dbReference type="EMBL" id="QOHO01000012">
    <property type="protein sequence ID" value="RFZ80291.1"/>
    <property type="molecule type" value="Genomic_DNA"/>
</dbReference>
<dbReference type="Proteomes" id="UP000260680">
    <property type="component" value="Unassembled WGS sequence"/>
</dbReference>
<dbReference type="AlphaFoldDB" id="A0A3E2NHA2"/>
<reference evidence="1 2" key="1">
    <citation type="submission" date="2018-07" db="EMBL/GenBank/DDBJ databases">
        <title>New species, Clostridium PI-S10-A1B.</title>
        <authorList>
            <person name="Krishna G."/>
            <person name="Summeta K."/>
            <person name="Shikha S."/>
            <person name="Prabhu P.B."/>
            <person name="Suresh K."/>
        </authorList>
    </citation>
    <scope>NUCLEOTIDE SEQUENCE [LARGE SCALE GENOMIC DNA]</scope>
    <source>
        <strain evidence="1 2">PI-S10-A1B</strain>
    </source>
</reference>
<protein>
    <submittedName>
        <fullName evidence="1">Uncharacterized protein</fullName>
    </submittedName>
</protein>
<gene>
    <name evidence="1" type="ORF">DS742_03295</name>
</gene>
<evidence type="ECO:0000313" key="1">
    <source>
        <dbReference type="EMBL" id="RFZ80291.1"/>
    </source>
</evidence>